<accession>A0A9W7DN28</accession>
<protein>
    <submittedName>
        <fullName evidence="1">Uncharacterized protein</fullName>
    </submittedName>
</protein>
<evidence type="ECO:0000313" key="1">
    <source>
        <dbReference type="EMBL" id="GMH49684.1"/>
    </source>
</evidence>
<dbReference type="Proteomes" id="UP001165160">
    <property type="component" value="Unassembled WGS sequence"/>
</dbReference>
<sequence length="476" mass="55133">MTNILISRDEKLTIGNTSYIHRIDACFDLNRPILDPSKGRAYFAMGSNDQDFNSLSLIRNYVTRCIRGVPYNEWLLLNPESSASDYFNESLNTTRELLDHYKQQLFEIKGGLDEMPKVSRIDNGDVQPYYLKGRGNFWFTTIHQLEHTVEQIMYLVDKDLLPTEFTTFAMHIKYKIVPKIANALQPQCVYFAKSDRSVGCPADVRMRYYMLDPWMIEEMYGLHNKLVYSAVEAPAVFGFAHALNPDLDFEGIQDAYFRGDVLQIDNLLTQTALREIRKVALESTTFYDSKVGYLGSYMDDGLSSTWIRKLGRELQERLPRVLKDQPLRQAWFYKYDSEDEDNYQRGIKVHADLARVNLNIWLTPDEANLDKDSGGLLIYDALPGGEEDFGFENFADWNNWENVEDMMKYLKDSNAKVTKVTNKQNRCAMFNSALLHETDKFKFKDGYLNRRINLTLLFGLDTVVDEKPTGVLTNFE</sequence>
<comment type="caution">
    <text evidence="1">The sequence shown here is derived from an EMBL/GenBank/DDBJ whole genome shotgun (WGS) entry which is preliminary data.</text>
</comment>
<reference evidence="2" key="1">
    <citation type="journal article" date="2023" name="Commun. Biol.">
        <title>Genome analysis of Parmales, the sister group of diatoms, reveals the evolutionary specialization of diatoms from phago-mixotrophs to photoautotrophs.</title>
        <authorList>
            <person name="Ban H."/>
            <person name="Sato S."/>
            <person name="Yoshikawa S."/>
            <person name="Yamada K."/>
            <person name="Nakamura Y."/>
            <person name="Ichinomiya M."/>
            <person name="Sato N."/>
            <person name="Blanc-Mathieu R."/>
            <person name="Endo H."/>
            <person name="Kuwata A."/>
            <person name="Ogata H."/>
        </authorList>
    </citation>
    <scope>NUCLEOTIDE SEQUENCE [LARGE SCALE GENOMIC DNA]</scope>
    <source>
        <strain evidence="2">NIES 3699</strain>
    </source>
</reference>
<dbReference type="AlphaFoldDB" id="A0A9W7DN28"/>
<organism evidence="1 2">
    <name type="scientific">Triparma verrucosa</name>
    <dbReference type="NCBI Taxonomy" id="1606542"/>
    <lineage>
        <taxon>Eukaryota</taxon>
        <taxon>Sar</taxon>
        <taxon>Stramenopiles</taxon>
        <taxon>Ochrophyta</taxon>
        <taxon>Bolidophyceae</taxon>
        <taxon>Parmales</taxon>
        <taxon>Triparmaceae</taxon>
        <taxon>Triparma</taxon>
    </lineage>
</organism>
<dbReference type="EMBL" id="BRXX01000601">
    <property type="protein sequence ID" value="GMH49684.1"/>
    <property type="molecule type" value="Genomic_DNA"/>
</dbReference>
<evidence type="ECO:0000313" key="2">
    <source>
        <dbReference type="Proteomes" id="UP001165160"/>
    </source>
</evidence>
<proteinExistence type="predicted"/>
<gene>
    <name evidence="1" type="ORF">TrVE_jg5219</name>
</gene>
<keyword evidence="2" id="KW-1185">Reference proteome</keyword>
<name>A0A9W7DN28_9STRA</name>